<feature type="domain" description="Methyltransferase" evidence="2">
    <location>
        <begin position="203"/>
        <end position="308"/>
    </location>
</feature>
<evidence type="ECO:0000313" key="4">
    <source>
        <dbReference type="EMBL" id="BAK33910.1"/>
    </source>
</evidence>
<dbReference type="OrthoDB" id="9801363at2"/>
<evidence type="ECO:0000259" key="3">
    <source>
        <dbReference type="Pfam" id="PF21320"/>
    </source>
</evidence>
<reference evidence="4 5" key="1">
    <citation type="submission" date="2011-05" db="EMBL/GenBank/DDBJ databases">
        <title>Whole genome sequence of Microlunatus phosphovorus NM-1.</title>
        <authorList>
            <person name="Hosoyama A."/>
            <person name="Sasaki K."/>
            <person name="Harada T."/>
            <person name="Igarashi R."/>
            <person name="Kawakoshi A."/>
            <person name="Sasagawa M."/>
            <person name="Fukada J."/>
            <person name="Nakamura S."/>
            <person name="Katano Y."/>
            <person name="Hanada S."/>
            <person name="Kamagata Y."/>
            <person name="Nakamura N."/>
            <person name="Yamazaki S."/>
            <person name="Fujita N."/>
        </authorList>
    </citation>
    <scope>NUCLEOTIDE SEQUENCE [LARGE SCALE GENOMIC DNA]</scope>
    <source>
        <strain evidence="5">ATCC 700054 / DSM 10555 / JCM 9379 / NBRC 101784 / NCIMB 13414 / VKM Ac-1990 / NM-1</strain>
    </source>
</reference>
<dbReference type="HOGENOM" id="CLU_063529_0_0_11"/>
<feature type="region of interest" description="Disordered" evidence="1">
    <location>
        <begin position="1"/>
        <end position="28"/>
    </location>
</feature>
<dbReference type="InterPro" id="IPR029063">
    <property type="entry name" value="SAM-dependent_MTases_sf"/>
</dbReference>
<dbReference type="eggNOG" id="COG0500">
    <property type="taxonomic scope" value="Bacteria"/>
</dbReference>
<proteinExistence type="predicted"/>
<dbReference type="PANTHER" id="PTHR45128:SF2">
    <property type="entry name" value="METHYLTRANSFERASE DOMAIN-CONTAINING PROTEIN"/>
    <property type="match status" value="1"/>
</dbReference>
<dbReference type="Gene3D" id="3.40.50.150">
    <property type="entry name" value="Vaccinia Virus protein VP39"/>
    <property type="match status" value="1"/>
</dbReference>
<dbReference type="InterPro" id="IPR048711">
    <property type="entry name" value="WHD_Rv2258c"/>
</dbReference>
<feature type="domain" description="S-adenosylmethionine-dependent methyltransferase Rv2258c-like winged HTH" evidence="3">
    <location>
        <begin position="57"/>
        <end position="125"/>
    </location>
</feature>
<dbReference type="InterPro" id="IPR025714">
    <property type="entry name" value="Methyltranfer_dom"/>
</dbReference>
<dbReference type="SUPFAM" id="SSF53335">
    <property type="entry name" value="S-adenosyl-L-methionine-dependent methyltransferases"/>
    <property type="match status" value="1"/>
</dbReference>
<accession>F5XM31</accession>
<dbReference type="KEGG" id="mph:MLP_08960"/>
<sequence>MTDTISDTGINDAATNDPGTDDVGTGNAGQAEIDTDKLMAFVLRAVDEVGATLNCALVTMGDQLGYYRDLAEHGPTTAAELAARTETPLPYAREWLSAQSAGQYLGYDPETQRFNLPPELAVALTDESSPAFLPGFFQIALGTARDADKVIAAARDAQGVGWHQHHVDVHVGCERFFRPGYAANLVSAWLPALDDVVDKLEIGTTVADVGCGHGSSTILMAQEYGRSRFVGSDYHAASIEVARERAEAAGAGGNVSFEVASAAEFSGSGYQLVTMFDCLHDMGDPLGAAQHVREVIAPDGTWMVVEPAAGDQIEDNLNPIGRAYYGFSTLLCTPASLSQPGAAALGTQAGPARIRDLTAQAGFTRFRIAAQTPFNNVFEIRP</sequence>
<name>F5XM31_MICPN</name>
<evidence type="ECO:0000259" key="2">
    <source>
        <dbReference type="Pfam" id="PF13847"/>
    </source>
</evidence>
<evidence type="ECO:0000313" key="5">
    <source>
        <dbReference type="Proteomes" id="UP000007947"/>
    </source>
</evidence>
<dbReference type="Proteomes" id="UP000007947">
    <property type="component" value="Chromosome"/>
</dbReference>
<dbReference type="AlphaFoldDB" id="F5XM31"/>
<dbReference type="Pfam" id="PF13847">
    <property type="entry name" value="Methyltransf_31"/>
    <property type="match status" value="1"/>
</dbReference>
<dbReference type="STRING" id="1032480.MLP_08960"/>
<dbReference type="Pfam" id="PF21320">
    <property type="entry name" value="WHD_Rv2258c"/>
    <property type="match status" value="1"/>
</dbReference>
<dbReference type="PANTHER" id="PTHR45128">
    <property type="entry name" value="METHYLTRANSFERASE TYPE 11"/>
    <property type="match status" value="1"/>
</dbReference>
<keyword evidence="5" id="KW-1185">Reference proteome</keyword>
<dbReference type="RefSeq" id="WP_013861795.1">
    <property type="nucleotide sequence ID" value="NC_015635.1"/>
</dbReference>
<evidence type="ECO:0000256" key="1">
    <source>
        <dbReference type="SAM" id="MobiDB-lite"/>
    </source>
</evidence>
<gene>
    <name evidence="4" type="ordered locus">MLP_08960</name>
</gene>
<protein>
    <submittedName>
        <fullName evidence="4">Uncharacterized protein</fullName>
    </submittedName>
</protein>
<dbReference type="InterPro" id="IPR053173">
    <property type="entry name" value="SAM-binding_MTase"/>
</dbReference>
<organism evidence="4 5">
    <name type="scientific">Microlunatus phosphovorus (strain ATCC 700054 / DSM 10555 / JCM 9379 / NBRC 101784 / NCIMB 13414 / VKM Ac-1990 / NM-1)</name>
    <dbReference type="NCBI Taxonomy" id="1032480"/>
    <lineage>
        <taxon>Bacteria</taxon>
        <taxon>Bacillati</taxon>
        <taxon>Actinomycetota</taxon>
        <taxon>Actinomycetes</taxon>
        <taxon>Propionibacteriales</taxon>
        <taxon>Propionibacteriaceae</taxon>
        <taxon>Microlunatus</taxon>
    </lineage>
</organism>
<feature type="compositionally biased region" description="Polar residues" evidence="1">
    <location>
        <begin position="1"/>
        <end position="18"/>
    </location>
</feature>
<dbReference type="EMBL" id="AP012204">
    <property type="protein sequence ID" value="BAK33910.1"/>
    <property type="molecule type" value="Genomic_DNA"/>
</dbReference>